<dbReference type="InterPro" id="IPR036397">
    <property type="entry name" value="RNaseH_sf"/>
</dbReference>
<proteinExistence type="predicted"/>
<gene>
    <name evidence="2" type="ORF">NTEN_LOCUS14973</name>
</gene>
<dbReference type="EMBL" id="CADCXU010022450">
    <property type="protein sequence ID" value="CAB0009900.1"/>
    <property type="molecule type" value="Genomic_DNA"/>
</dbReference>
<dbReference type="PROSITE" id="PS50994">
    <property type="entry name" value="INTEGRASE"/>
    <property type="match status" value="1"/>
</dbReference>
<dbReference type="InterPro" id="IPR012337">
    <property type="entry name" value="RNaseH-like_sf"/>
</dbReference>
<dbReference type="Proteomes" id="UP000479000">
    <property type="component" value="Unassembled WGS sequence"/>
</dbReference>
<reference evidence="2 3" key="1">
    <citation type="submission" date="2020-02" db="EMBL/GenBank/DDBJ databases">
        <authorList>
            <person name="Ferguson B K."/>
        </authorList>
    </citation>
    <scope>NUCLEOTIDE SEQUENCE [LARGE SCALE GENOMIC DNA]</scope>
</reference>
<dbReference type="Gene3D" id="3.30.420.10">
    <property type="entry name" value="Ribonuclease H-like superfamily/Ribonuclease H"/>
    <property type="match status" value="1"/>
</dbReference>
<evidence type="ECO:0000259" key="1">
    <source>
        <dbReference type="PROSITE" id="PS50994"/>
    </source>
</evidence>
<evidence type="ECO:0000313" key="2">
    <source>
        <dbReference type="EMBL" id="CAB0009900.1"/>
    </source>
</evidence>
<dbReference type="InterPro" id="IPR001584">
    <property type="entry name" value="Integrase_cat-core"/>
</dbReference>
<accession>A0A6H5GZW2</accession>
<protein>
    <recommendedName>
        <fullName evidence="1">Integrase catalytic domain-containing protein</fullName>
    </recommendedName>
</protein>
<feature type="domain" description="Integrase catalytic" evidence="1">
    <location>
        <begin position="1"/>
        <end position="118"/>
    </location>
</feature>
<dbReference type="GO" id="GO:0003676">
    <property type="term" value="F:nucleic acid binding"/>
    <property type="evidence" value="ECO:0007669"/>
    <property type="project" value="InterPro"/>
</dbReference>
<name>A0A6H5GZW2_9HEMI</name>
<dbReference type="OrthoDB" id="196717at2759"/>
<dbReference type="AlphaFoldDB" id="A0A6H5GZW2"/>
<dbReference type="SUPFAM" id="SSF53098">
    <property type="entry name" value="Ribonuclease H-like"/>
    <property type="match status" value="1"/>
</dbReference>
<keyword evidence="3" id="KW-1185">Reference proteome</keyword>
<evidence type="ECO:0000313" key="3">
    <source>
        <dbReference type="Proteomes" id="UP000479000"/>
    </source>
</evidence>
<dbReference type="GO" id="GO:0015074">
    <property type="term" value="P:DNA integration"/>
    <property type="evidence" value="ECO:0007669"/>
    <property type="project" value="InterPro"/>
</dbReference>
<sequence>MPIYRSIKTSDQGRNFEAELVKEVCQLMGLKKTRSTLLHPQSGGLVKRLNRTLTKHLAQVNGSIGIVLKSRIGTELQKKLFLIHIYSESLPEQVSVCPLRPLWSLTKMTPTWRFLEFDELFVSKGRTIVDQIKRIARIAFWTESWLSNTTTVYFHSFRMVAHTAQEEGFSHIRDDIACTDNHSVDRDQAINIWNRIRIVIQPMMIFSLLSIEKLSSRGKQSAFFTGKWKSLSRYHYLITH</sequence>
<organism evidence="2 3">
    <name type="scientific">Nesidiocoris tenuis</name>
    <dbReference type="NCBI Taxonomy" id="355587"/>
    <lineage>
        <taxon>Eukaryota</taxon>
        <taxon>Metazoa</taxon>
        <taxon>Ecdysozoa</taxon>
        <taxon>Arthropoda</taxon>
        <taxon>Hexapoda</taxon>
        <taxon>Insecta</taxon>
        <taxon>Pterygota</taxon>
        <taxon>Neoptera</taxon>
        <taxon>Paraneoptera</taxon>
        <taxon>Hemiptera</taxon>
        <taxon>Heteroptera</taxon>
        <taxon>Panheteroptera</taxon>
        <taxon>Cimicomorpha</taxon>
        <taxon>Miridae</taxon>
        <taxon>Dicyphina</taxon>
        <taxon>Nesidiocoris</taxon>
    </lineage>
</organism>